<comment type="subcellular location">
    <subcellularLocation>
        <location evidence="1">Cell membrane</location>
        <topology evidence="1">Multi-pass membrane protein</topology>
    </subcellularLocation>
</comment>
<dbReference type="STRING" id="1300342.I596_3527"/>
<dbReference type="Gene3D" id="1.20.58.220">
    <property type="entry name" value="Phosphate transport system protein phou homolog 2, domain 2"/>
    <property type="match status" value="1"/>
</dbReference>
<dbReference type="OrthoDB" id="5778511at2"/>
<dbReference type="GO" id="GO:0005436">
    <property type="term" value="F:sodium:phosphate symporter activity"/>
    <property type="evidence" value="ECO:0007669"/>
    <property type="project" value="InterPro"/>
</dbReference>
<dbReference type="InterPro" id="IPR003841">
    <property type="entry name" value="Na/Pi_transpt"/>
</dbReference>
<accession>A0A160DXP9</accession>
<gene>
    <name evidence="8" type="ORF">I596_3527</name>
</gene>
<keyword evidence="3 6" id="KW-0812">Transmembrane</keyword>
<keyword evidence="4 6" id="KW-1133">Transmembrane helix</keyword>
<feature type="transmembrane region" description="Helical" evidence="6">
    <location>
        <begin position="175"/>
        <end position="198"/>
    </location>
</feature>
<dbReference type="Pfam" id="PF01895">
    <property type="entry name" value="PhoU"/>
    <property type="match status" value="1"/>
</dbReference>
<keyword evidence="5 6" id="KW-0472">Membrane</keyword>
<dbReference type="PANTHER" id="PTHR10010">
    <property type="entry name" value="SOLUTE CARRIER FAMILY 34 SODIUM PHOSPHATE , MEMBER 2-RELATED"/>
    <property type="match status" value="1"/>
</dbReference>
<dbReference type="InterPro" id="IPR026022">
    <property type="entry name" value="PhoU_dom"/>
</dbReference>
<evidence type="ECO:0000259" key="7">
    <source>
        <dbReference type="Pfam" id="PF01895"/>
    </source>
</evidence>
<sequence length="554" mass="58758">MPFLIALLDFAGSVALLLWGTHMVQTGVQRAYGPRLRSLLGAALRRRDRAFVAGACITALLQSSTATGLMTTGLANRGVVALVPALAVMLGANLGSTLIVQVFSFDVAALSPVLILVGVVLFRRGAGSRAHDLGRVFIGLGLMLLALHQLLGAMSRYEDAPALRALLGAVSSMPVLNLVLAAAITWAVHSSVAVVLLVMSLAAQGVVAPEAAFAFVLGANIGTAINPVLEGVSGPDPAGRRVPVGNLLPRVVGALALLPLLPLLVDFSAAWHAEPARAVADFHTVFNLALAVLLLPLLVPYAGLLRRLLPDRPIADDPGRPVYLDPAARQLPVVALGNATREALRMADALERMLAAVRPVLEPGSRVGDATPIQALDDVLDRLNAAIKTYLVSLDIDELGAADHRRLNDILRFATHLEQAGDVVDRGLRGHAAKRLRQGMAFSPEGQRELLALFDHLVPNLRMAAALFTTEDLRGAHALYAERAAFDRAESEATDRHFERLRSGRTDTLQTSAVHLDVLRDIAQINTLIVESAAPPVLERAGEAPAPSPRQEPS</sequence>
<feature type="transmembrane region" description="Helical" evidence="6">
    <location>
        <begin position="285"/>
        <end position="304"/>
    </location>
</feature>
<organism evidence="8 9">
    <name type="scientific">Dokdonella koreensis DS-123</name>
    <dbReference type="NCBI Taxonomy" id="1300342"/>
    <lineage>
        <taxon>Bacteria</taxon>
        <taxon>Pseudomonadati</taxon>
        <taxon>Pseudomonadota</taxon>
        <taxon>Gammaproteobacteria</taxon>
        <taxon>Lysobacterales</taxon>
        <taxon>Rhodanobacteraceae</taxon>
        <taxon>Dokdonella</taxon>
    </lineage>
</organism>
<dbReference type="NCBIfam" id="NF037997">
    <property type="entry name" value="Na_Pi_symport"/>
    <property type="match status" value="1"/>
</dbReference>
<dbReference type="InterPro" id="IPR004633">
    <property type="entry name" value="NaPi_cotrn-rel/YqeW-like"/>
</dbReference>
<dbReference type="GO" id="GO:0005886">
    <property type="term" value="C:plasma membrane"/>
    <property type="evidence" value="ECO:0007669"/>
    <property type="project" value="UniProtKB-SubCell"/>
</dbReference>
<evidence type="ECO:0000256" key="6">
    <source>
        <dbReference type="SAM" id="Phobius"/>
    </source>
</evidence>
<dbReference type="SUPFAM" id="SSF109755">
    <property type="entry name" value="PhoU-like"/>
    <property type="match status" value="1"/>
</dbReference>
<dbReference type="InterPro" id="IPR038078">
    <property type="entry name" value="PhoU-like_sf"/>
</dbReference>
<dbReference type="KEGG" id="dko:I596_3527"/>
<keyword evidence="9" id="KW-1185">Reference proteome</keyword>
<dbReference type="PANTHER" id="PTHR10010:SF46">
    <property type="entry name" value="SODIUM-DEPENDENT PHOSPHATE TRANSPORT PROTEIN 2B"/>
    <property type="match status" value="1"/>
</dbReference>
<feature type="transmembrane region" description="Helical" evidence="6">
    <location>
        <begin position="247"/>
        <end position="265"/>
    </location>
</feature>
<evidence type="ECO:0000256" key="2">
    <source>
        <dbReference type="ARBA" id="ARBA00022475"/>
    </source>
</evidence>
<dbReference type="RefSeq" id="WP_067650458.1">
    <property type="nucleotide sequence ID" value="NZ_CP015249.1"/>
</dbReference>
<proteinExistence type="predicted"/>
<evidence type="ECO:0000313" key="8">
    <source>
        <dbReference type="EMBL" id="ANB19515.1"/>
    </source>
</evidence>
<evidence type="ECO:0000256" key="3">
    <source>
        <dbReference type="ARBA" id="ARBA00022692"/>
    </source>
</evidence>
<dbReference type="NCBIfam" id="TIGR00704">
    <property type="entry name" value="NaPi_cotrn_rel"/>
    <property type="match status" value="1"/>
</dbReference>
<keyword evidence="2" id="KW-1003">Cell membrane</keyword>
<evidence type="ECO:0000256" key="1">
    <source>
        <dbReference type="ARBA" id="ARBA00004651"/>
    </source>
</evidence>
<feature type="transmembrane region" description="Helical" evidence="6">
    <location>
        <begin position="102"/>
        <end position="122"/>
    </location>
</feature>
<dbReference type="AlphaFoldDB" id="A0A160DXP9"/>
<feature type="transmembrane region" description="Helical" evidence="6">
    <location>
        <begin position="78"/>
        <end position="96"/>
    </location>
</feature>
<dbReference type="EMBL" id="CP015249">
    <property type="protein sequence ID" value="ANB19515.1"/>
    <property type="molecule type" value="Genomic_DNA"/>
</dbReference>
<dbReference type="Proteomes" id="UP000076830">
    <property type="component" value="Chromosome"/>
</dbReference>
<dbReference type="PATRIC" id="fig|1300342.3.peg.3447"/>
<feature type="transmembrane region" description="Helical" evidence="6">
    <location>
        <begin position="134"/>
        <end position="155"/>
    </location>
</feature>
<evidence type="ECO:0000313" key="9">
    <source>
        <dbReference type="Proteomes" id="UP000076830"/>
    </source>
</evidence>
<reference evidence="8 9" key="1">
    <citation type="submission" date="2016-04" db="EMBL/GenBank/DDBJ databases">
        <title>Complete genome sequence of Dokdonella koreensis DS-123T.</title>
        <authorList>
            <person name="Kim J.F."/>
            <person name="Lee H."/>
            <person name="Kwak M.-J."/>
        </authorList>
    </citation>
    <scope>NUCLEOTIDE SEQUENCE [LARGE SCALE GENOMIC DNA]</scope>
    <source>
        <strain evidence="8 9">DS-123</strain>
    </source>
</reference>
<protein>
    <submittedName>
        <fullName evidence="8">Na/Pi-cotransporter II-related protein</fullName>
    </submittedName>
</protein>
<name>A0A160DXP9_9GAMM</name>
<evidence type="ECO:0000256" key="4">
    <source>
        <dbReference type="ARBA" id="ARBA00022989"/>
    </source>
</evidence>
<dbReference type="GO" id="GO:0044341">
    <property type="term" value="P:sodium-dependent phosphate transport"/>
    <property type="evidence" value="ECO:0007669"/>
    <property type="project" value="InterPro"/>
</dbReference>
<evidence type="ECO:0000256" key="5">
    <source>
        <dbReference type="ARBA" id="ARBA00023136"/>
    </source>
</evidence>
<feature type="domain" description="PhoU" evidence="7">
    <location>
        <begin position="344"/>
        <end position="422"/>
    </location>
</feature>
<dbReference type="Pfam" id="PF02690">
    <property type="entry name" value="Na_Pi_cotrans"/>
    <property type="match status" value="2"/>
</dbReference>